<protein>
    <submittedName>
        <fullName evidence="1">Uncharacterized protein</fullName>
    </submittedName>
</protein>
<proteinExistence type="predicted"/>
<evidence type="ECO:0000313" key="2">
    <source>
        <dbReference type="Proteomes" id="UP000299102"/>
    </source>
</evidence>
<comment type="caution">
    <text evidence="1">The sequence shown here is derived from an EMBL/GenBank/DDBJ whole genome shotgun (WGS) entry which is preliminary data.</text>
</comment>
<reference evidence="1 2" key="1">
    <citation type="journal article" date="2019" name="Commun. Biol.">
        <title>The bagworm genome reveals a unique fibroin gene that provides high tensile strength.</title>
        <authorList>
            <person name="Kono N."/>
            <person name="Nakamura H."/>
            <person name="Ohtoshi R."/>
            <person name="Tomita M."/>
            <person name="Numata K."/>
            <person name="Arakawa K."/>
        </authorList>
    </citation>
    <scope>NUCLEOTIDE SEQUENCE [LARGE SCALE GENOMIC DNA]</scope>
</reference>
<keyword evidence="2" id="KW-1185">Reference proteome</keyword>
<dbReference type="EMBL" id="BGZK01000026">
    <property type="protein sequence ID" value="GBP07518.1"/>
    <property type="molecule type" value="Genomic_DNA"/>
</dbReference>
<name>A0A4C1T231_EUMVA</name>
<dbReference type="AlphaFoldDB" id="A0A4C1T231"/>
<gene>
    <name evidence="1" type="ORF">EVAR_4860_1</name>
</gene>
<evidence type="ECO:0000313" key="1">
    <source>
        <dbReference type="EMBL" id="GBP07518.1"/>
    </source>
</evidence>
<accession>A0A4C1T231</accession>
<dbReference type="Proteomes" id="UP000299102">
    <property type="component" value="Unassembled WGS sequence"/>
</dbReference>
<organism evidence="1 2">
    <name type="scientific">Eumeta variegata</name>
    <name type="common">Bagworm moth</name>
    <name type="synonym">Eumeta japonica</name>
    <dbReference type="NCBI Taxonomy" id="151549"/>
    <lineage>
        <taxon>Eukaryota</taxon>
        <taxon>Metazoa</taxon>
        <taxon>Ecdysozoa</taxon>
        <taxon>Arthropoda</taxon>
        <taxon>Hexapoda</taxon>
        <taxon>Insecta</taxon>
        <taxon>Pterygota</taxon>
        <taxon>Neoptera</taxon>
        <taxon>Endopterygota</taxon>
        <taxon>Lepidoptera</taxon>
        <taxon>Glossata</taxon>
        <taxon>Ditrysia</taxon>
        <taxon>Tineoidea</taxon>
        <taxon>Psychidae</taxon>
        <taxon>Oiketicinae</taxon>
        <taxon>Eumeta</taxon>
    </lineage>
</organism>
<sequence length="77" mass="8275">MGWLDLQDTKLSQRPIPLSSPQSPSITLSPSISSSLIRYLSPIQKDSNAHVTPLELRVSMGVGSHPLCGGSCARLFL</sequence>